<dbReference type="EMBL" id="BTRK01000001">
    <property type="protein sequence ID" value="GMR32784.1"/>
    <property type="molecule type" value="Genomic_DNA"/>
</dbReference>
<keyword evidence="2" id="KW-1185">Reference proteome</keyword>
<reference evidence="2" key="1">
    <citation type="submission" date="2022-10" db="EMBL/GenBank/DDBJ databases">
        <title>Genome assembly of Pristionchus species.</title>
        <authorList>
            <person name="Yoshida K."/>
            <person name="Sommer R.J."/>
        </authorList>
    </citation>
    <scope>NUCLEOTIDE SEQUENCE [LARGE SCALE GENOMIC DNA]</scope>
    <source>
        <strain evidence="2">RS5460</strain>
    </source>
</reference>
<proteinExistence type="predicted"/>
<dbReference type="Proteomes" id="UP001328107">
    <property type="component" value="Unassembled WGS sequence"/>
</dbReference>
<evidence type="ECO:0000313" key="1">
    <source>
        <dbReference type="EMBL" id="GMR32784.1"/>
    </source>
</evidence>
<evidence type="ECO:0000313" key="2">
    <source>
        <dbReference type="Proteomes" id="UP001328107"/>
    </source>
</evidence>
<sequence>ISMKLPTFIVSNMENETKQRMENGGYNSTSNRLTIFVLLSLSLSSSSLLVALLRLVLSLDCILEVARLVDRVLLTDPLSSLLPSCTARIEGSFINLSRTCHSSHGVLEKTRLLRENSLEDFFRLLLLSTHRLDVGSELSLLASLDILLLSVDLLLELSKRSSGSTGSVYCHTDLLFGSLRCFLRQSHSRDVIRSCCLLRVLQLYVSGHVLESLSLVLRHSLLLGSSSLLEHIDVNTSVLRDLDAPVLRVIIASSVSPSGLPLATCLVKHLHGKVFSGRNSFQLCVFFPLSGCSLFGNRFLSGQLEDGLRQNRDNAVLDSFLVQFPHLVEQELDVVPGTSDQLVFIPELCNWVPVDEQQSSAIDERINNFVDHC</sequence>
<feature type="non-terminal residue" evidence="1">
    <location>
        <position position="1"/>
    </location>
</feature>
<gene>
    <name evidence="1" type="ORF">PMAYCL1PPCAC_02979</name>
</gene>
<organism evidence="1 2">
    <name type="scientific">Pristionchus mayeri</name>
    <dbReference type="NCBI Taxonomy" id="1317129"/>
    <lineage>
        <taxon>Eukaryota</taxon>
        <taxon>Metazoa</taxon>
        <taxon>Ecdysozoa</taxon>
        <taxon>Nematoda</taxon>
        <taxon>Chromadorea</taxon>
        <taxon>Rhabditida</taxon>
        <taxon>Rhabditina</taxon>
        <taxon>Diplogasteromorpha</taxon>
        <taxon>Diplogasteroidea</taxon>
        <taxon>Neodiplogasteridae</taxon>
        <taxon>Pristionchus</taxon>
    </lineage>
</organism>
<accession>A0AAN4Z3Q7</accession>
<dbReference type="AlphaFoldDB" id="A0AAN4Z3Q7"/>
<comment type="caution">
    <text evidence="1">The sequence shown here is derived from an EMBL/GenBank/DDBJ whole genome shotgun (WGS) entry which is preliminary data.</text>
</comment>
<protein>
    <submittedName>
        <fullName evidence="1">Uncharacterized protein</fullName>
    </submittedName>
</protein>
<name>A0AAN4Z3Q7_9BILA</name>